<dbReference type="SUPFAM" id="SSF103481">
    <property type="entry name" value="Multidrug resistance efflux transporter EmrE"/>
    <property type="match status" value="2"/>
</dbReference>
<dbReference type="InterPro" id="IPR003735">
    <property type="entry name" value="Metal_Tscrpt_repr"/>
</dbReference>
<gene>
    <name evidence="9" type="ORF">IAC57_03395</name>
</gene>
<keyword evidence="3" id="KW-1003">Cell membrane</keyword>
<evidence type="ECO:0000256" key="2">
    <source>
        <dbReference type="ARBA" id="ARBA00007362"/>
    </source>
</evidence>
<sequence>MTRIAWAARHLNAFGKMAESGRDCSEVLIRLSAVKGGIVNLDRLILEDHPEHCIPETAKEGEEKIAPLKGGNRQVIMIMEKTDKGTEKTKPIGVGILFAVLAAALYAINSPTSKLLLGYMPSTLMAGFLYIGAGIGMLPVALFRKCGTKTVETKLTRKELPYTVAMILLDIAAPICLLLGLKSATAANASLLNNFEIVATAVIALVVFREKISVRLWFGILFVTLSCVLLSFEDVSGLRFSIGSLLILVACVCWGLENNCTRKISSKDPLQIVLLKGIFSGTGSLVIGLLAGERVRVLWSVFAVLGVGFVAYGLSIFFYVYAQRILGAARTSAYYAIAPFIGTFLSLLIFREMPPYTYFIALGLMAVGAWLASGDKPLFRRHRPSTEETEKQSRE</sequence>
<dbReference type="GO" id="GO:0003677">
    <property type="term" value="F:DNA binding"/>
    <property type="evidence" value="ECO:0007669"/>
    <property type="project" value="InterPro"/>
</dbReference>
<feature type="transmembrane region" description="Helical" evidence="7">
    <location>
        <begin position="333"/>
        <end position="350"/>
    </location>
</feature>
<evidence type="ECO:0000313" key="9">
    <source>
        <dbReference type="EMBL" id="HIU59128.1"/>
    </source>
</evidence>
<comment type="subcellular location">
    <subcellularLocation>
        <location evidence="1">Cell membrane</location>
        <topology evidence="1">Multi-pass membrane protein</topology>
    </subcellularLocation>
</comment>
<dbReference type="GO" id="GO:0045892">
    <property type="term" value="P:negative regulation of DNA-templated transcription"/>
    <property type="evidence" value="ECO:0007669"/>
    <property type="project" value="UniProtKB-ARBA"/>
</dbReference>
<dbReference type="Proteomes" id="UP000824081">
    <property type="component" value="Unassembled WGS sequence"/>
</dbReference>
<feature type="transmembrane region" description="Helical" evidence="7">
    <location>
        <begin position="120"/>
        <end position="142"/>
    </location>
</feature>
<accession>A0A9D1MEP9</accession>
<feature type="transmembrane region" description="Helical" evidence="7">
    <location>
        <begin position="91"/>
        <end position="108"/>
    </location>
</feature>
<feature type="transmembrane region" description="Helical" evidence="7">
    <location>
        <begin position="356"/>
        <end position="373"/>
    </location>
</feature>
<dbReference type="Pfam" id="PF00892">
    <property type="entry name" value="EamA"/>
    <property type="match status" value="2"/>
</dbReference>
<dbReference type="PANTHER" id="PTHR42920">
    <property type="entry name" value="OS03G0707200 PROTEIN-RELATED"/>
    <property type="match status" value="1"/>
</dbReference>
<evidence type="ECO:0000256" key="1">
    <source>
        <dbReference type="ARBA" id="ARBA00004651"/>
    </source>
</evidence>
<keyword evidence="4 7" id="KW-0812">Transmembrane</keyword>
<feature type="transmembrane region" description="Helical" evidence="7">
    <location>
        <begin position="269"/>
        <end position="291"/>
    </location>
</feature>
<dbReference type="AlphaFoldDB" id="A0A9D1MEP9"/>
<feature type="domain" description="EamA" evidence="8">
    <location>
        <begin position="95"/>
        <end position="231"/>
    </location>
</feature>
<dbReference type="InterPro" id="IPR037185">
    <property type="entry name" value="EmrE-like"/>
</dbReference>
<feature type="domain" description="EamA" evidence="8">
    <location>
        <begin position="242"/>
        <end position="373"/>
    </location>
</feature>
<dbReference type="Gene3D" id="1.20.58.1000">
    <property type="entry name" value="Metal-sensitive repressor, helix protomer"/>
    <property type="match status" value="1"/>
</dbReference>
<name>A0A9D1MEP9_9FIRM</name>
<dbReference type="GO" id="GO:0005886">
    <property type="term" value="C:plasma membrane"/>
    <property type="evidence" value="ECO:0007669"/>
    <property type="project" value="UniProtKB-SubCell"/>
</dbReference>
<evidence type="ECO:0000313" key="10">
    <source>
        <dbReference type="Proteomes" id="UP000824081"/>
    </source>
</evidence>
<dbReference type="Gene3D" id="1.10.3730.20">
    <property type="match status" value="1"/>
</dbReference>
<dbReference type="InterPro" id="IPR051258">
    <property type="entry name" value="Diverse_Substrate_Transporter"/>
</dbReference>
<reference evidence="9" key="2">
    <citation type="journal article" date="2021" name="PeerJ">
        <title>Extensive microbial diversity within the chicken gut microbiome revealed by metagenomics and culture.</title>
        <authorList>
            <person name="Gilroy R."/>
            <person name="Ravi A."/>
            <person name="Getino M."/>
            <person name="Pursley I."/>
            <person name="Horton D.L."/>
            <person name="Alikhan N.F."/>
            <person name="Baker D."/>
            <person name="Gharbi K."/>
            <person name="Hall N."/>
            <person name="Watson M."/>
            <person name="Adriaenssens E.M."/>
            <person name="Foster-Nyarko E."/>
            <person name="Jarju S."/>
            <person name="Secka A."/>
            <person name="Antonio M."/>
            <person name="Oren A."/>
            <person name="Chaudhuri R.R."/>
            <person name="La Ragione R."/>
            <person name="Hildebrand F."/>
            <person name="Pallen M.J."/>
        </authorList>
    </citation>
    <scope>NUCLEOTIDE SEQUENCE</scope>
    <source>
        <strain evidence="9">11687</strain>
    </source>
</reference>
<reference evidence="9" key="1">
    <citation type="submission" date="2020-10" db="EMBL/GenBank/DDBJ databases">
        <authorList>
            <person name="Gilroy R."/>
        </authorList>
    </citation>
    <scope>NUCLEOTIDE SEQUENCE</scope>
    <source>
        <strain evidence="9">11687</strain>
    </source>
</reference>
<organism evidence="9 10">
    <name type="scientific">Candidatus Scatosoma pullistercoris</name>
    <dbReference type="NCBI Taxonomy" id="2840934"/>
    <lineage>
        <taxon>Bacteria</taxon>
        <taxon>Bacillati</taxon>
        <taxon>Bacillota</taxon>
        <taxon>Clostridia</taxon>
        <taxon>Candidatus Scatosoma</taxon>
    </lineage>
</organism>
<keyword evidence="6 7" id="KW-0472">Membrane</keyword>
<evidence type="ECO:0000256" key="4">
    <source>
        <dbReference type="ARBA" id="ARBA00022692"/>
    </source>
</evidence>
<dbReference type="Pfam" id="PF02583">
    <property type="entry name" value="Trns_repr_metal"/>
    <property type="match status" value="1"/>
</dbReference>
<comment type="similarity">
    <text evidence="2">Belongs to the EamA transporter family.</text>
</comment>
<evidence type="ECO:0000256" key="3">
    <source>
        <dbReference type="ARBA" id="ARBA00022475"/>
    </source>
</evidence>
<feature type="transmembrane region" description="Helical" evidence="7">
    <location>
        <begin position="187"/>
        <end position="207"/>
    </location>
</feature>
<feature type="transmembrane region" description="Helical" evidence="7">
    <location>
        <begin position="238"/>
        <end position="257"/>
    </location>
</feature>
<dbReference type="InterPro" id="IPR038390">
    <property type="entry name" value="Metal_Tscrpt_repr_sf"/>
</dbReference>
<feature type="transmembrane region" description="Helical" evidence="7">
    <location>
        <begin position="214"/>
        <end position="232"/>
    </location>
</feature>
<feature type="transmembrane region" description="Helical" evidence="7">
    <location>
        <begin position="162"/>
        <end position="181"/>
    </location>
</feature>
<feature type="transmembrane region" description="Helical" evidence="7">
    <location>
        <begin position="297"/>
        <end position="321"/>
    </location>
</feature>
<dbReference type="PANTHER" id="PTHR42920:SF11">
    <property type="entry name" value="INNER MEMBRANE PROTEIN YTFF"/>
    <property type="match status" value="1"/>
</dbReference>
<comment type="caution">
    <text evidence="9">The sequence shown here is derived from an EMBL/GenBank/DDBJ whole genome shotgun (WGS) entry which is preliminary data.</text>
</comment>
<evidence type="ECO:0000259" key="8">
    <source>
        <dbReference type="Pfam" id="PF00892"/>
    </source>
</evidence>
<dbReference type="GO" id="GO:0046872">
    <property type="term" value="F:metal ion binding"/>
    <property type="evidence" value="ECO:0007669"/>
    <property type="project" value="InterPro"/>
</dbReference>
<dbReference type="EMBL" id="DVMZ01000089">
    <property type="protein sequence ID" value="HIU59128.1"/>
    <property type="molecule type" value="Genomic_DNA"/>
</dbReference>
<proteinExistence type="inferred from homology"/>
<evidence type="ECO:0000256" key="6">
    <source>
        <dbReference type="ARBA" id="ARBA00023136"/>
    </source>
</evidence>
<evidence type="ECO:0000256" key="7">
    <source>
        <dbReference type="SAM" id="Phobius"/>
    </source>
</evidence>
<dbReference type="InterPro" id="IPR000620">
    <property type="entry name" value="EamA_dom"/>
</dbReference>
<keyword evidence="5 7" id="KW-1133">Transmembrane helix</keyword>
<protein>
    <submittedName>
        <fullName evidence="9">Metal-sensing transcriptional repressor</fullName>
    </submittedName>
</protein>
<evidence type="ECO:0000256" key="5">
    <source>
        <dbReference type="ARBA" id="ARBA00022989"/>
    </source>
</evidence>